<dbReference type="Pfam" id="PF00531">
    <property type="entry name" value="Death"/>
    <property type="match status" value="1"/>
</dbReference>
<feature type="region of interest" description="Disordered" evidence="1">
    <location>
        <begin position="1"/>
        <end position="27"/>
    </location>
</feature>
<feature type="domain" description="Death" evidence="2">
    <location>
        <begin position="92"/>
        <end position="171"/>
    </location>
</feature>
<dbReference type="OrthoDB" id="5953486at2759"/>
<dbReference type="InterPro" id="IPR016729">
    <property type="entry name" value="FADD"/>
</dbReference>
<dbReference type="InterPro" id="IPR000488">
    <property type="entry name" value="Death_dom"/>
</dbReference>
<dbReference type="PROSITE" id="PS50017">
    <property type="entry name" value="DEATH_DOMAIN"/>
    <property type="match status" value="1"/>
</dbReference>
<dbReference type="Gene3D" id="1.10.533.10">
    <property type="entry name" value="Death Domain, Fas"/>
    <property type="match status" value="1"/>
</dbReference>
<dbReference type="EMBL" id="MU825409">
    <property type="protein sequence ID" value="KAJ7391058.1"/>
    <property type="molecule type" value="Genomic_DNA"/>
</dbReference>
<dbReference type="CDD" id="cd01670">
    <property type="entry name" value="Death"/>
    <property type="match status" value="1"/>
</dbReference>
<organism evidence="3 4">
    <name type="scientific">Desmophyllum pertusum</name>
    <dbReference type="NCBI Taxonomy" id="174260"/>
    <lineage>
        <taxon>Eukaryota</taxon>
        <taxon>Metazoa</taxon>
        <taxon>Cnidaria</taxon>
        <taxon>Anthozoa</taxon>
        <taxon>Hexacorallia</taxon>
        <taxon>Scleractinia</taxon>
        <taxon>Caryophylliina</taxon>
        <taxon>Caryophylliidae</taxon>
        <taxon>Desmophyllum</taxon>
    </lineage>
</organism>
<reference evidence="3" key="1">
    <citation type="submission" date="2023-01" db="EMBL/GenBank/DDBJ databases">
        <title>Genome assembly of the deep-sea coral Lophelia pertusa.</title>
        <authorList>
            <person name="Herrera S."/>
            <person name="Cordes E."/>
        </authorList>
    </citation>
    <scope>NUCLEOTIDE SEQUENCE</scope>
    <source>
        <strain evidence="3">USNM1676648</strain>
        <tissue evidence="3">Polyp</tissue>
    </source>
</reference>
<dbReference type="AlphaFoldDB" id="A0A9X0A1C0"/>
<dbReference type="GO" id="GO:0007165">
    <property type="term" value="P:signal transduction"/>
    <property type="evidence" value="ECO:0007669"/>
    <property type="project" value="InterPro"/>
</dbReference>
<accession>A0A9X0A1C0</accession>
<sequence length="181" mass="20116">MVLRLDPSSDESDGENDGHSTCDDASDVSPVEARHHVICIDPAAASRPLWCNSTPVHEFEEIKEWLVKPQNAVSKVPEDSPCFSKQADGCCLALVAKLMANKWKWLGRSLAVPDVTIDNIQTENQSEDERSYQVLKSWCRTKGSKATVHSLMKALQEVDDVEAMEGLYRHLGERHVEGTAI</sequence>
<evidence type="ECO:0000313" key="3">
    <source>
        <dbReference type="EMBL" id="KAJ7391058.1"/>
    </source>
</evidence>
<dbReference type="InterPro" id="IPR011029">
    <property type="entry name" value="DEATH-like_dom_sf"/>
</dbReference>
<dbReference type="PANTHER" id="PTHR15077">
    <property type="entry name" value="FAS-ASSOCIATING DEATH DOMAIN-CONTAINING PROTEIN FADD"/>
    <property type="match status" value="1"/>
</dbReference>
<gene>
    <name evidence="3" type="ORF">OS493_021079</name>
</gene>
<proteinExistence type="predicted"/>
<comment type="caution">
    <text evidence="3">The sequence shown here is derived from an EMBL/GenBank/DDBJ whole genome shotgun (WGS) entry which is preliminary data.</text>
</comment>
<dbReference type="SMART" id="SM00005">
    <property type="entry name" value="DEATH"/>
    <property type="match status" value="1"/>
</dbReference>
<keyword evidence="4" id="KW-1185">Reference proteome</keyword>
<evidence type="ECO:0000256" key="1">
    <source>
        <dbReference type="SAM" id="MobiDB-lite"/>
    </source>
</evidence>
<name>A0A9X0A1C0_9CNID</name>
<evidence type="ECO:0000313" key="4">
    <source>
        <dbReference type="Proteomes" id="UP001163046"/>
    </source>
</evidence>
<evidence type="ECO:0000259" key="2">
    <source>
        <dbReference type="PROSITE" id="PS50017"/>
    </source>
</evidence>
<dbReference type="Proteomes" id="UP001163046">
    <property type="component" value="Unassembled WGS sequence"/>
</dbReference>
<protein>
    <recommendedName>
        <fullName evidence="2">Death domain-containing protein</fullName>
    </recommendedName>
</protein>
<dbReference type="SUPFAM" id="SSF47986">
    <property type="entry name" value="DEATH domain"/>
    <property type="match status" value="1"/>
</dbReference>